<dbReference type="SMART" id="SM00861">
    <property type="entry name" value="Transket_pyr"/>
    <property type="match status" value="1"/>
</dbReference>
<dbReference type="PANTHER" id="PTHR43825">
    <property type="entry name" value="PYRUVATE DEHYDROGENASE E1 COMPONENT"/>
    <property type="match status" value="1"/>
</dbReference>
<dbReference type="InterPro" id="IPR005475">
    <property type="entry name" value="Transketolase-like_Pyr-bd"/>
</dbReference>
<dbReference type="Pfam" id="PF02780">
    <property type="entry name" value="Transketolase_C"/>
    <property type="match status" value="1"/>
</dbReference>
<evidence type="ECO:0000313" key="5">
    <source>
        <dbReference type="EMBL" id="PIP61338.1"/>
    </source>
</evidence>
<evidence type="ECO:0000256" key="1">
    <source>
        <dbReference type="ARBA" id="ARBA00001964"/>
    </source>
</evidence>
<dbReference type="InterPro" id="IPR051157">
    <property type="entry name" value="PDH/Transketolase"/>
</dbReference>
<dbReference type="Gene3D" id="3.40.50.920">
    <property type="match status" value="1"/>
</dbReference>
<dbReference type="FunFam" id="3.40.50.970:FF:000129">
    <property type="entry name" value="Transketolase"/>
    <property type="match status" value="1"/>
</dbReference>
<dbReference type="AlphaFoldDB" id="A0A2H0BWI0"/>
<feature type="domain" description="Transketolase-like pyrimidine-binding" evidence="4">
    <location>
        <begin position="10"/>
        <end position="174"/>
    </location>
</feature>
<evidence type="ECO:0000256" key="3">
    <source>
        <dbReference type="ARBA" id="ARBA00023052"/>
    </source>
</evidence>
<dbReference type="InterPro" id="IPR009014">
    <property type="entry name" value="Transketo_C/PFOR_II"/>
</dbReference>
<dbReference type="CDD" id="cd07033">
    <property type="entry name" value="TPP_PYR_DXS_TK_like"/>
    <property type="match status" value="1"/>
</dbReference>
<dbReference type="PANTHER" id="PTHR43825:SF1">
    <property type="entry name" value="TRANSKETOLASE-LIKE PYRIMIDINE-BINDING DOMAIN-CONTAINING PROTEIN"/>
    <property type="match status" value="1"/>
</dbReference>
<protein>
    <submittedName>
        <fullName evidence="5">Transketolase</fullName>
    </submittedName>
</protein>
<dbReference type="SUPFAM" id="SSF52922">
    <property type="entry name" value="TK C-terminal domain-like"/>
    <property type="match status" value="1"/>
</dbReference>
<evidence type="ECO:0000313" key="6">
    <source>
        <dbReference type="Proteomes" id="UP000231246"/>
    </source>
</evidence>
<sequence length="312" mass="33926">MKYYKVREKVAIRQAFGEALIELAGRDKKIVAISADLGGSLTLDEFGAKYPDRYYNTGVAEQDMIGVAAGFALRGYKPFAGTFGSFLGRAMDHVRQSVCHNKLNVKIVGSHGGISNAQDGPSAHALEDFAMFRALPNMLVIMPSDPNQTIKAVEALVKHNGPAYLRLYREPLPVFTTEETPFTIGKANIMREGCEVTVVACGPHVGLALEIAKEINIDIEIIDSHSLNPIDSQTIIESAKKTKAVITVEDHSVNGGLGSAVAEVLVENYPVPMERVGLHSFATTGSYEEVANYVGIGRRDIIKAIRKVLQRK</sequence>
<dbReference type="InterPro" id="IPR033248">
    <property type="entry name" value="Transketolase_C"/>
</dbReference>
<organism evidence="5 6">
    <name type="scientific">Candidatus Roizmanbacteria bacterium CG22_combo_CG10-13_8_21_14_all_38_20</name>
    <dbReference type="NCBI Taxonomy" id="1974862"/>
    <lineage>
        <taxon>Bacteria</taxon>
        <taxon>Candidatus Roizmaniibacteriota</taxon>
    </lineage>
</organism>
<proteinExistence type="inferred from homology"/>
<evidence type="ECO:0000256" key="2">
    <source>
        <dbReference type="ARBA" id="ARBA00007131"/>
    </source>
</evidence>
<name>A0A2H0BWI0_9BACT</name>
<reference evidence="5 6" key="1">
    <citation type="submission" date="2017-09" db="EMBL/GenBank/DDBJ databases">
        <title>Depth-based differentiation of microbial function through sediment-hosted aquifers and enrichment of novel symbionts in the deep terrestrial subsurface.</title>
        <authorList>
            <person name="Probst A.J."/>
            <person name="Ladd B."/>
            <person name="Jarett J.K."/>
            <person name="Geller-Mcgrath D.E."/>
            <person name="Sieber C.M."/>
            <person name="Emerson J.B."/>
            <person name="Anantharaman K."/>
            <person name="Thomas B.C."/>
            <person name="Malmstrom R."/>
            <person name="Stieglmeier M."/>
            <person name="Klingl A."/>
            <person name="Woyke T."/>
            <person name="Ryan C.M."/>
            <person name="Banfield J.F."/>
        </authorList>
    </citation>
    <scope>NUCLEOTIDE SEQUENCE [LARGE SCALE GENOMIC DNA]</scope>
    <source>
        <strain evidence="5">CG22_combo_CG10-13_8_21_14_all_38_20</strain>
    </source>
</reference>
<dbReference type="SUPFAM" id="SSF52518">
    <property type="entry name" value="Thiamin diphosphate-binding fold (THDP-binding)"/>
    <property type="match status" value="1"/>
</dbReference>
<accession>A0A2H0BWI0</accession>
<gene>
    <name evidence="5" type="ORF">COW99_04580</name>
</gene>
<dbReference type="EMBL" id="PCTA01000029">
    <property type="protein sequence ID" value="PIP61338.1"/>
    <property type="molecule type" value="Genomic_DNA"/>
</dbReference>
<dbReference type="Gene3D" id="3.40.50.970">
    <property type="match status" value="1"/>
</dbReference>
<dbReference type="Proteomes" id="UP000231246">
    <property type="component" value="Unassembled WGS sequence"/>
</dbReference>
<comment type="similarity">
    <text evidence="2">Belongs to the transketolase family.</text>
</comment>
<evidence type="ECO:0000259" key="4">
    <source>
        <dbReference type="SMART" id="SM00861"/>
    </source>
</evidence>
<comment type="cofactor">
    <cofactor evidence="1">
        <name>thiamine diphosphate</name>
        <dbReference type="ChEBI" id="CHEBI:58937"/>
    </cofactor>
</comment>
<dbReference type="InterPro" id="IPR029061">
    <property type="entry name" value="THDP-binding"/>
</dbReference>
<keyword evidence="3" id="KW-0786">Thiamine pyrophosphate</keyword>
<comment type="caution">
    <text evidence="5">The sequence shown here is derived from an EMBL/GenBank/DDBJ whole genome shotgun (WGS) entry which is preliminary data.</text>
</comment>
<dbReference type="Pfam" id="PF02779">
    <property type="entry name" value="Transket_pyr"/>
    <property type="match status" value="1"/>
</dbReference>